<dbReference type="InterPro" id="IPR001647">
    <property type="entry name" value="HTH_TetR"/>
</dbReference>
<dbReference type="Gene3D" id="1.10.357.10">
    <property type="entry name" value="Tetracycline Repressor, domain 2"/>
    <property type="match status" value="1"/>
</dbReference>
<name>A0A917BN67_9ACTN</name>
<evidence type="ECO:0000256" key="2">
    <source>
        <dbReference type="ARBA" id="ARBA00023125"/>
    </source>
</evidence>
<dbReference type="GO" id="GO:0000976">
    <property type="term" value="F:transcription cis-regulatory region binding"/>
    <property type="evidence" value="ECO:0007669"/>
    <property type="project" value="TreeGrafter"/>
</dbReference>
<protein>
    <submittedName>
        <fullName evidence="6">TetR family transcriptional regulator</fullName>
    </submittedName>
</protein>
<dbReference type="InterPro" id="IPR050109">
    <property type="entry name" value="HTH-type_TetR-like_transc_reg"/>
</dbReference>
<dbReference type="PROSITE" id="PS50977">
    <property type="entry name" value="HTH_TETR_2"/>
    <property type="match status" value="1"/>
</dbReference>
<dbReference type="Proteomes" id="UP000649179">
    <property type="component" value="Unassembled WGS sequence"/>
</dbReference>
<dbReference type="PANTHER" id="PTHR30055">
    <property type="entry name" value="HTH-TYPE TRANSCRIPTIONAL REGULATOR RUTR"/>
    <property type="match status" value="1"/>
</dbReference>
<dbReference type="SUPFAM" id="SSF48498">
    <property type="entry name" value="Tetracyclin repressor-like, C-terminal domain"/>
    <property type="match status" value="1"/>
</dbReference>
<proteinExistence type="predicted"/>
<evidence type="ECO:0000256" key="3">
    <source>
        <dbReference type="ARBA" id="ARBA00023163"/>
    </source>
</evidence>
<keyword evidence="7" id="KW-1185">Reference proteome</keyword>
<evidence type="ECO:0000313" key="7">
    <source>
        <dbReference type="Proteomes" id="UP000649179"/>
    </source>
</evidence>
<evidence type="ECO:0000259" key="5">
    <source>
        <dbReference type="PROSITE" id="PS50977"/>
    </source>
</evidence>
<sequence length="205" mass="21144">MRVDAARNYVRILAAARAVVVHSGPDVALEQVASAAEVGIATLYRRFGDRGELLTAVALTALEDAERAARAAAADTSADGLTAVGHYLRSMVHSQAAAVVPMLLGRADVQRSALADAQERSANAVAALVDGAHADGSLSRRITAGDIGVLLVRLSRPLPGGLPVDVEHELQLRHLDVIVAGLAAVDGLTPDGPTLDDLGRTAGWA</sequence>
<dbReference type="InterPro" id="IPR009057">
    <property type="entry name" value="Homeodomain-like_sf"/>
</dbReference>
<keyword evidence="2 4" id="KW-0238">DNA-binding</keyword>
<evidence type="ECO:0000313" key="6">
    <source>
        <dbReference type="EMBL" id="GGF50378.1"/>
    </source>
</evidence>
<evidence type="ECO:0000256" key="4">
    <source>
        <dbReference type="PROSITE-ProRule" id="PRU00335"/>
    </source>
</evidence>
<reference evidence="6" key="1">
    <citation type="journal article" date="2014" name="Int. J. Syst. Evol. Microbiol.">
        <title>Complete genome sequence of Corynebacterium casei LMG S-19264T (=DSM 44701T), isolated from a smear-ripened cheese.</title>
        <authorList>
            <consortium name="US DOE Joint Genome Institute (JGI-PGF)"/>
            <person name="Walter F."/>
            <person name="Albersmeier A."/>
            <person name="Kalinowski J."/>
            <person name="Ruckert C."/>
        </authorList>
    </citation>
    <scope>NUCLEOTIDE SEQUENCE</scope>
    <source>
        <strain evidence="6">CGMCC 1.16067</strain>
    </source>
</reference>
<accession>A0A917BN67</accession>
<dbReference type="GO" id="GO:0003700">
    <property type="term" value="F:DNA-binding transcription factor activity"/>
    <property type="evidence" value="ECO:0007669"/>
    <property type="project" value="TreeGrafter"/>
</dbReference>
<reference evidence="6" key="2">
    <citation type="submission" date="2020-09" db="EMBL/GenBank/DDBJ databases">
        <authorList>
            <person name="Sun Q."/>
            <person name="Zhou Y."/>
        </authorList>
    </citation>
    <scope>NUCLEOTIDE SEQUENCE</scope>
    <source>
        <strain evidence="6">CGMCC 1.16067</strain>
    </source>
</reference>
<keyword evidence="1" id="KW-0805">Transcription regulation</keyword>
<gene>
    <name evidence="6" type="ORF">GCM10011519_25400</name>
</gene>
<feature type="DNA-binding region" description="H-T-H motif" evidence="4">
    <location>
        <begin position="28"/>
        <end position="47"/>
    </location>
</feature>
<comment type="caution">
    <text evidence="6">The sequence shown here is derived from an EMBL/GenBank/DDBJ whole genome shotgun (WGS) entry which is preliminary data.</text>
</comment>
<dbReference type="PANTHER" id="PTHR30055:SF234">
    <property type="entry name" value="HTH-TYPE TRANSCRIPTIONAL REGULATOR BETI"/>
    <property type="match status" value="1"/>
</dbReference>
<dbReference type="InterPro" id="IPR036271">
    <property type="entry name" value="Tet_transcr_reg_TetR-rel_C_sf"/>
</dbReference>
<organism evidence="6 7">
    <name type="scientific">Marmoricola endophyticus</name>
    <dbReference type="NCBI Taxonomy" id="2040280"/>
    <lineage>
        <taxon>Bacteria</taxon>
        <taxon>Bacillati</taxon>
        <taxon>Actinomycetota</taxon>
        <taxon>Actinomycetes</taxon>
        <taxon>Propionibacteriales</taxon>
        <taxon>Nocardioidaceae</taxon>
        <taxon>Marmoricola</taxon>
    </lineage>
</organism>
<dbReference type="Pfam" id="PF00440">
    <property type="entry name" value="TetR_N"/>
    <property type="match status" value="1"/>
</dbReference>
<dbReference type="SUPFAM" id="SSF46689">
    <property type="entry name" value="Homeodomain-like"/>
    <property type="match status" value="1"/>
</dbReference>
<dbReference type="AlphaFoldDB" id="A0A917BN67"/>
<keyword evidence="3" id="KW-0804">Transcription</keyword>
<feature type="domain" description="HTH tetR-type" evidence="5">
    <location>
        <begin position="6"/>
        <end position="65"/>
    </location>
</feature>
<evidence type="ECO:0000256" key="1">
    <source>
        <dbReference type="ARBA" id="ARBA00023015"/>
    </source>
</evidence>
<dbReference type="EMBL" id="BMKQ01000001">
    <property type="protein sequence ID" value="GGF50378.1"/>
    <property type="molecule type" value="Genomic_DNA"/>
</dbReference>